<reference evidence="6" key="1">
    <citation type="journal article" date="2015" name="PLoS Genet.">
        <title>Genome Sequence and Transcriptome Analyses of Chrysochromulina tobin: Metabolic Tools for Enhanced Algal Fitness in the Prominent Order Prymnesiales (Haptophyceae).</title>
        <authorList>
            <person name="Hovde B.T."/>
            <person name="Deodato C.R."/>
            <person name="Hunsperger H.M."/>
            <person name="Ryken S.A."/>
            <person name="Yost W."/>
            <person name="Jha R.K."/>
            <person name="Patterson J."/>
            <person name="Monnat R.J. Jr."/>
            <person name="Barlow S.B."/>
            <person name="Starkenburg S.R."/>
            <person name="Cattolico R.A."/>
        </authorList>
    </citation>
    <scope>NUCLEOTIDE SEQUENCE</scope>
    <source>
        <strain evidence="6">CCMP291</strain>
    </source>
</reference>
<sequence>MRRLFSALTSSRRLPCMGVGGKAAMLPRPPALVAARALLSSRTSGAEPPLAESFPVSAATAVEAVRAPPEAASRFAIIALGGAQYKVAPDDLIVVEKLALPVGADLAARRVLLVGERSGTVIGSPLIEGAAVHATVEEQGYGPKVIIFKKRRRKGYRRWRGYRARLTMLRINSIELPENLEKGLAAAAKAAG</sequence>
<dbReference type="InterPro" id="IPR001787">
    <property type="entry name" value="Ribosomal_bL21"/>
</dbReference>
<proteinExistence type="inferred from homology"/>
<dbReference type="SUPFAM" id="SSF141091">
    <property type="entry name" value="L21p-like"/>
    <property type="match status" value="1"/>
</dbReference>
<dbReference type="Proteomes" id="UP000037460">
    <property type="component" value="Unassembled WGS sequence"/>
</dbReference>
<dbReference type="InterPro" id="IPR028909">
    <property type="entry name" value="bL21-like"/>
</dbReference>
<evidence type="ECO:0000256" key="1">
    <source>
        <dbReference type="ARBA" id="ARBA00008563"/>
    </source>
</evidence>
<dbReference type="NCBIfam" id="TIGR00061">
    <property type="entry name" value="L21"/>
    <property type="match status" value="1"/>
</dbReference>
<comment type="similarity">
    <text evidence="1">Belongs to the bacterial ribosomal protein bL21 family.</text>
</comment>
<protein>
    <recommendedName>
        <fullName evidence="4">Large ribosomal subunit protein bL21m</fullName>
    </recommendedName>
</protein>
<keyword evidence="6" id="KW-1185">Reference proteome</keyword>
<dbReference type="OrthoDB" id="5994at2759"/>
<evidence type="ECO:0000313" key="5">
    <source>
        <dbReference type="EMBL" id="KOO25788.1"/>
    </source>
</evidence>
<gene>
    <name evidence="5" type="ORF">Ctob_004448</name>
</gene>
<dbReference type="Pfam" id="PF00829">
    <property type="entry name" value="Ribosomal_L21p"/>
    <property type="match status" value="1"/>
</dbReference>
<comment type="caution">
    <text evidence="5">The sequence shown here is derived from an EMBL/GenBank/DDBJ whole genome shotgun (WGS) entry which is preliminary data.</text>
</comment>
<keyword evidence="3" id="KW-0687">Ribonucleoprotein</keyword>
<evidence type="ECO:0000256" key="2">
    <source>
        <dbReference type="ARBA" id="ARBA00022980"/>
    </source>
</evidence>
<accession>A0A0M0JHS0</accession>
<dbReference type="GO" id="GO:0003723">
    <property type="term" value="F:RNA binding"/>
    <property type="evidence" value="ECO:0007669"/>
    <property type="project" value="InterPro"/>
</dbReference>
<evidence type="ECO:0000256" key="3">
    <source>
        <dbReference type="ARBA" id="ARBA00023274"/>
    </source>
</evidence>
<dbReference type="PANTHER" id="PTHR21349">
    <property type="entry name" value="50S RIBOSOMAL PROTEIN L21"/>
    <property type="match status" value="1"/>
</dbReference>
<dbReference type="EMBL" id="JWZX01002930">
    <property type="protein sequence ID" value="KOO25788.1"/>
    <property type="molecule type" value="Genomic_DNA"/>
</dbReference>
<evidence type="ECO:0000313" key="6">
    <source>
        <dbReference type="Proteomes" id="UP000037460"/>
    </source>
</evidence>
<dbReference type="GO" id="GO:0006412">
    <property type="term" value="P:translation"/>
    <property type="evidence" value="ECO:0007669"/>
    <property type="project" value="InterPro"/>
</dbReference>
<dbReference type="PANTHER" id="PTHR21349:SF0">
    <property type="entry name" value="LARGE RIBOSOMAL SUBUNIT PROTEIN BL21M"/>
    <property type="match status" value="1"/>
</dbReference>
<dbReference type="AlphaFoldDB" id="A0A0M0JHS0"/>
<dbReference type="InterPro" id="IPR036164">
    <property type="entry name" value="bL21-like_sf"/>
</dbReference>
<organism evidence="5 6">
    <name type="scientific">Chrysochromulina tobinii</name>
    <dbReference type="NCBI Taxonomy" id="1460289"/>
    <lineage>
        <taxon>Eukaryota</taxon>
        <taxon>Haptista</taxon>
        <taxon>Haptophyta</taxon>
        <taxon>Prymnesiophyceae</taxon>
        <taxon>Prymnesiales</taxon>
        <taxon>Chrysochromulinaceae</taxon>
        <taxon>Chrysochromulina</taxon>
    </lineage>
</organism>
<dbReference type="GO" id="GO:0005762">
    <property type="term" value="C:mitochondrial large ribosomal subunit"/>
    <property type="evidence" value="ECO:0007669"/>
    <property type="project" value="TreeGrafter"/>
</dbReference>
<evidence type="ECO:0000256" key="4">
    <source>
        <dbReference type="ARBA" id="ARBA00044129"/>
    </source>
</evidence>
<keyword evidence="2 5" id="KW-0689">Ribosomal protein</keyword>
<name>A0A0M0JHS0_9EUKA</name>
<dbReference type="HAMAP" id="MF_01363">
    <property type="entry name" value="Ribosomal_bL21"/>
    <property type="match status" value="1"/>
</dbReference>
<dbReference type="GO" id="GO:0003735">
    <property type="term" value="F:structural constituent of ribosome"/>
    <property type="evidence" value="ECO:0007669"/>
    <property type="project" value="InterPro"/>
</dbReference>